<dbReference type="PRINTS" id="PR00038">
    <property type="entry name" value="HTHLUXR"/>
</dbReference>
<feature type="domain" description="HTH luxR-type" evidence="3">
    <location>
        <begin position="865"/>
        <end position="930"/>
    </location>
</feature>
<evidence type="ECO:0000256" key="2">
    <source>
        <dbReference type="ARBA" id="ARBA00022840"/>
    </source>
</evidence>
<keyword evidence="1" id="KW-0547">Nucleotide-binding</keyword>
<dbReference type="SUPFAM" id="SSF52540">
    <property type="entry name" value="P-loop containing nucleoside triphosphate hydrolases"/>
    <property type="match status" value="1"/>
</dbReference>
<dbReference type="SUPFAM" id="SSF48452">
    <property type="entry name" value="TPR-like"/>
    <property type="match status" value="1"/>
</dbReference>
<dbReference type="InterPro" id="IPR027417">
    <property type="entry name" value="P-loop_NTPase"/>
</dbReference>
<dbReference type="CDD" id="cd06170">
    <property type="entry name" value="LuxR_C_like"/>
    <property type="match status" value="1"/>
</dbReference>
<protein>
    <submittedName>
        <fullName evidence="4">DNA-binding CsgD family transcriptional regulator/tetratricopeptide (TPR) repeat protein</fullName>
    </submittedName>
</protein>
<dbReference type="SUPFAM" id="SSF46894">
    <property type="entry name" value="C-terminal effector domain of the bipartite response regulators"/>
    <property type="match status" value="1"/>
</dbReference>
<keyword evidence="2" id="KW-0067">ATP-binding</keyword>
<dbReference type="SMART" id="SM00421">
    <property type="entry name" value="HTH_LUXR"/>
    <property type="match status" value="1"/>
</dbReference>
<dbReference type="PANTHER" id="PTHR16305">
    <property type="entry name" value="TESTICULAR SOLUBLE ADENYLYL CYCLASE"/>
    <property type="match status" value="1"/>
</dbReference>
<dbReference type="Pfam" id="PF00196">
    <property type="entry name" value="GerE"/>
    <property type="match status" value="1"/>
</dbReference>
<evidence type="ECO:0000259" key="3">
    <source>
        <dbReference type="PROSITE" id="PS50043"/>
    </source>
</evidence>
<gene>
    <name evidence="4" type="ORF">M2272_001715</name>
</gene>
<dbReference type="InterPro" id="IPR036388">
    <property type="entry name" value="WH-like_DNA-bd_sf"/>
</dbReference>
<dbReference type="Gene3D" id="3.40.50.300">
    <property type="entry name" value="P-loop containing nucleotide triphosphate hydrolases"/>
    <property type="match status" value="1"/>
</dbReference>
<dbReference type="InterPro" id="IPR011990">
    <property type="entry name" value="TPR-like_helical_dom_sf"/>
</dbReference>
<name>A0ABT6KWJ7_9MYCO</name>
<comment type="caution">
    <text evidence="4">The sequence shown here is derived from an EMBL/GenBank/DDBJ whole genome shotgun (WGS) entry which is preliminary data.</text>
</comment>
<keyword evidence="4" id="KW-0238">DNA-binding</keyword>
<dbReference type="PANTHER" id="PTHR16305:SF28">
    <property type="entry name" value="GUANYLATE CYCLASE DOMAIN-CONTAINING PROTEIN"/>
    <property type="match status" value="1"/>
</dbReference>
<sequence>MNWVRRIIKSLNPIPYRGDRKPPRTDGEKPELVVKGRTFTVGADKHLAVDILFGSIPGPRPLHSEFMPGQWQLLDRPAENEAIRAALTGTESCGVVLVGAAGVGKTTLARTVTASLRRKVHWAACTESSRSIPLGAFAHWVPPSGSRDPIALIGSARKSLVSDGDTIVGIDDAHLLDQLSATLLHQIAVERSGHVVATVRSGEPVPDAVTSLWKDGYLQRLELSPFTKQQSIALIETVLGGTLEGLSADVMWETSGGNPLFLRNMVEGAVDAGTLTEVNGVWQFRGPTVIPSGLAELLDERLAHAGEEVLHALKLLALCEPLDIDALSELAGAEAVDTAEMRGLIRIVADDGQINVQFSHPLFGEVVRRRVGTASARKLRGRIAKILRERSLDSPASRIKLAELAIESDQGTDIDLVIAAAKDAVFLSNLPLGEKLARAAFDHGGGLSAAALLSRALLWQGHPAQADSILEQFSPADLNEMELVQWGIPRLSNLFWSMADVPRAEQLLELLQDRVTHPLLKLIVDSTGAGMAVHRNKIDEGLKIAERVLANPEAPRQAVDFAAFAAGLSMPVAGRGNEFLPIASRCRAQRKTTDGMVRIMVFYGEVLALAYTGQLDLAQRRATEYAEFSSAGQFAGWAIAKIMEGVAATHSGRFRDAISAIEQALAALNAENSLPWQLPGRLLLVRAYAAVGKPAEAERVLEDAKEHSGEFMALHEPQRVIAKAWLAAAKGGHRSAIDLARAAADAAHSSGQYALEAEALHSAARFGDRSVTRRLQDLVDRVDGPLPALYARHAAAVATSDPTELDKVADAFEAAGLLLSAADAAAQAVPLHDRAGHRRNSTESAAHALQLASKCGGAASPAIRSAARPLPVTAREREVAGLVAQGLSNRKIAERLTVSVRTVEGHIYRACIKLDVPDRDELGKTIWNDPTQ</sequence>
<accession>A0ABT6KWJ7</accession>
<dbReference type="InterPro" id="IPR000792">
    <property type="entry name" value="Tscrpt_reg_LuxR_C"/>
</dbReference>
<reference evidence="4 5" key="1">
    <citation type="submission" date="2023-04" db="EMBL/GenBank/DDBJ databases">
        <title>Forest soil microbial communities from Buena Vista Peninsula, Colon Province, Panama.</title>
        <authorList>
            <person name="Bouskill N."/>
        </authorList>
    </citation>
    <scope>NUCLEOTIDE SEQUENCE [LARGE SCALE GENOMIC DNA]</scope>
    <source>
        <strain evidence="4 5">AC80</strain>
    </source>
</reference>
<dbReference type="Gene3D" id="1.10.10.10">
    <property type="entry name" value="Winged helix-like DNA-binding domain superfamily/Winged helix DNA-binding domain"/>
    <property type="match status" value="1"/>
</dbReference>
<evidence type="ECO:0000313" key="4">
    <source>
        <dbReference type="EMBL" id="MDH6195086.1"/>
    </source>
</evidence>
<dbReference type="EMBL" id="JARXVE010000002">
    <property type="protein sequence ID" value="MDH6195086.1"/>
    <property type="molecule type" value="Genomic_DNA"/>
</dbReference>
<dbReference type="InterPro" id="IPR016032">
    <property type="entry name" value="Sig_transdc_resp-reg_C-effctor"/>
</dbReference>
<dbReference type="Proteomes" id="UP001160130">
    <property type="component" value="Unassembled WGS sequence"/>
</dbReference>
<dbReference type="PROSITE" id="PS00622">
    <property type="entry name" value="HTH_LUXR_1"/>
    <property type="match status" value="1"/>
</dbReference>
<evidence type="ECO:0000256" key="1">
    <source>
        <dbReference type="ARBA" id="ARBA00022741"/>
    </source>
</evidence>
<organism evidence="4 5">
    <name type="scientific">Mycolicibacterium frederiksbergense</name>
    <dbReference type="NCBI Taxonomy" id="117567"/>
    <lineage>
        <taxon>Bacteria</taxon>
        <taxon>Bacillati</taxon>
        <taxon>Actinomycetota</taxon>
        <taxon>Actinomycetes</taxon>
        <taxon>Mycobacteriales</taxon>
        <taxon>Mycobacteriaceae</taxon>
        <taxon>Mycolicibacterium</taxon>
    </lineage>
</organism>
<dbReference type="PROSITE" id="PS50043">
    <property type="entry name" value="HTH_LUXR_2"/>
    <property type="match status" value="1"/>
</dbReference>
<keyword evidence="5" id="KW-1185">Reference proteome</keyword>
<evidence type="ECO:0000313" key="5">
    <source>
        <dbReference type="Proteomes" id="UP001160130"/>
    </source>
</evidence>
<dbReference type="GO" id="GO:0003677">
    <property type="term" value="F:DNA binding"/>
    <property type="evidence" value="ECO:0007669"/>
    <property type="project" value="UniProtKB-KW"/>
</dbReference>
<proteinExistence type="predicted"/>